<feature type="domain" description="Helicase C-terminal" evidence="17">
    <location>
        <begin position="557"/>
        <end position="730"/>
    </location>
</feature>
<evidence type="ECO:0000256" key="15">
    <source>
        <dbReference type="SAM" id="MobiDB-lite"/>
    </source>
</evidence>
<feature type="region of interest" description="Disordered" evidence="15">
    <location>
        <begin position="741"/>
        <end position="767"/>
    </location>
</feature>
<feature type="compositionally biased region" description="Basic and acidic residues" evidence="15">
    <location>
        <begin position="1184"/>
        <end position="1204"/>
    </location>
</feature>
<evidence type="ECO:0000256" key="12">
    <source>
        <dbReference type="ARBA" id="ARBA00023242"/>
    </source>
</evidence>
<keyword evidence="10" id="KW-0238">DNA-binding</keyword>
<dbReference type="InterPro" id="IPR006935">
    <property type="entry name" value="Helicase/UvrB_N"/>
</dbReference>
<proteinExistence type="inferred from homology"/>
<dbReference type="GO" id="GO:0016887">
    <property type="term" value="F:ATP hydrolysis activity"/>
    <property type="evidence" value="ECO:0007669"/>
    <property type="project" value="RHEA"/>
</dbReference>
<feature type="compositionally biased region" description="Basic and acidic residues" evidence="15">
    <location>
        <begin position="1130"/>
        <end position="1150"/>
    </location>
</feature>
<organism evidence="18 19">
    <name type="scientific">Niveomyces insectorum RCEF 264</name>
    <dbReference type="NCBI Taxonomy" id="1081102"/>
    <lineage>
        <taxon>Eukaryota</taxon>
        <taxon>Fungi</taxon>
        <taxon>Dikarya</taxon>
        <taxon>Ascomycota</taxon>
        <taxon>Pezizomycotina</taxon>
        <taxon>Sordariomycetes</taxon>
        <taxon>Hypocreomycetidae</taxon>
        <taxon>Hypocreales</taxon>
        <taxon>Cordycipitaceae</taxon>
        <taxon>Niveomyces</taxon>
    </lineage>
</organism>
<dbReference type="FunFam" id="3.40.50.300:FF:000861">
    <property type="entry name" value="Fanconi anemia, complementation group M"/>
    <property type="match status" value="1"/>
</dbReference>
<reference evidence="18 19" key="1">
    <citation type="journal article" date="2016" name="Genome Biol. Evol.">
        <title>Divergent and convergent evolution of fungal pathogenicity.</title>
        <authorList>
            <person name="Shang Y."/>
            <person name="Xiao G."/>
            <person name="Zheng P."/>
            <person name="Cen K."/>
            <person name="Zhan S."/>
            <person name="Wang C."/>
        </authorList>
    </citation>
    <scope>NUCLEOTIDE SEQUENCE [LARGE SCALE GENOMIC DNA]</scope>
    <source>
        <strain evidence="18 19">RCEF 264</strain>
    </source>
</reference>
<feature type="region of interest" description="Disordered" evidence="15">
    <location>
        <begin position="908"/>
        <end position="1436"/>
    </location>
</feature>
<dbReference type="InterPro" id="IPR044749">
    <property type="entry name" value="FANCM_DEXDc"/>
</dbReference>
<comment type="caution">
    <text evidence="18">The sequence shown here is derived from an EMBL/GenBank/DDBJ whole genome shotgun (WGS) entry which is preliminary data.</text>
</comment>
<feature type="compositionally biased region" description="Basic residues" evidence="15">
    <location>
        <begin position="1055"/>
        <end position="1064"/>
    </location>
</feature>
<dbReference type="InterPro" id="IPR001650">
    <property type="entry name" value="Helicase_C-like"/>
</dbReference>
<feature type="compositionally biased region" description="Acidic residues" evidence="15">
    <location>
        <begin position="1151"/>
        <end position="1169"/>
    </location>
</feature>
<feature type="region of interest" description="Disordered" evidence="15">
    <location>
        <begin position="159"/>
        <end position="185"/>
    </location>
</feature>
<keyword evidence="8 18" id="KW-0347">Helicase</keyword>
<dbReference type="PANTHER" id="PTHR14025:SF20">
    <property type="entry name" value="FANCONI ANEMIA GROUP M PROTEIN"/>
    <property type="match status" value="1"/>
</dbReference>
<evidence type="ECO:0000256" key="11">
    <source>
        <dbReference type="ARBA" id="ARBA00023204"/>
    </source>
</evidence>
<keyword evidence="12" id="KW-0539">Nucleus</keyword>
<sequence length="1436" mass="159140">MDEDEFGGDLADEDLMLALEVATSTDCAAPTATTTSTTPRPAYNQPNGRSGPATLGSSFGSQSHIAGRSSFSARPRAPDRNNRPTGNGVEPLRNGVGWSAQPSAELEGLPDDAFDSTLPSSFNTAAHSQRSVVASFRQPLRLSSQPQQQQSFRQTTLFGDTLQDQPTQPPPSSNRVYRGDLPAEKPTHHKLDREALKTWVYPTNLGPVRDYQFNIVKNGLFQNTLVALPTGLGKTFIAATVILNFYRWTTDAKMIFVAPTKPLVAQQVEACFHIAGIPRSETTLLTGDTSPALREAEWASKRLFFMTPQTLQNDLSKGYADPKSVALLVIDEAHRATGDYAYVKVIGFLRRFTKSFRVLALTATPGSSVEGVQDVIDNLGVSHVEIRTEESLDLRQYVHARDLERCAFDPSVEIKYVQERLSKALKPFCDKLDAQKIWYGRDPMALTAYGLMKAKTDWLAGPGRHVNQGTKYMIFAVFAVLQSVAHSIKLLTYHGVIPFYHSMAEFRSTTEKDDKPSKYRLQLVQNPDFQEMMMTVERWLSDDTFESHPKIGFLREKLNDHFRDRPPGSNTRAIVFSEYRDSAEEIVRTLNRSGPNIKAAVFVGQADSKRSAGMKQKQQIEAIERFRSGEFNVLVATSIGEEGLDIGQVDLILCYDASSSPIRMLQRMGRTGRKRAGHVILLVMRGKEEEKLAEAQDNYTRMQQLICDGTRFNFRFDLSERIVPRDAKPEVDKRFVDIPIENTQDPSLPEPRKAGSRTKKASKKKFHMPDDVETGFVKASSVLGGQANKLGFPKKKVGPVETDFLAEIPDLETAIKSVGAVHNGVRSMMPGAFNTNASFGSTLGGQDTTLVDTMRSEFLRRLQPVCYLQHGAFTRRTVALLGKMAAGTVSSEPPPVRGKGYLRIKVPAFVTDSGAEPESERDDNDNDDDDDAVRAATTLSAPKEPPPKRRRMAAPVSKLTERARLTVARAFDDDDDEEEEDNEDDLLSRWSKKKKAPSFKPAAKGMTRQRSSQFQAYSFSGGRSETPVRSTVRRQQRTPSSDNEEIDERPLTKNPPKKAVRRPQQRTASDKEETEGQAPVWNLRTAARSSQQRMPLDQAKNEEEKSWKLSGTAAGRQLQMSSDSEESEFNDSRFETNIQKDVDMEEREEKTEEEDPEEGEEEVEEDEVEAPAKEVQKAGFQNEAIDKRDDDDNEVEIIRFEPRVGRGRGSRGGRGARGGRGGRGAQAGGTRGRGRGRGATSSYATYGGRLEERGDDCMRTSDNYESDGSDSGGDLVDFIAPSDEDIEDDDGDPSSSVLGVGDDEDDVFSAGKGGRANRRRTCTSSPITSSPPRTTGVRKPNGAGGGRTVTTRKRTTTTDDDDSDDDSRCDSSPNVFTKKRARSKQAAVVPPPPKKRSVIDDISDDNDDDDDNDVFTTRQTARPPRVRRRMLDSDSD</sequence>
<dbReference type="Pfam" id="PF00271">
    <property type="entry name" value="Helicase_C"/>
    <property type="match status" value="1"/>
</dbReference>
<evidence type="ECO:0000256" key="5">
    <source>
        <dbReference type="ARBA" id="ARBA00022741"/>
    </source>
</evidence>
<dbReference type="EMBL" id="AZHD01000022">
    <property type="protein sequence ID" value="OAA54768.1"/>
    <property type="molecule type" value="Genomic_DNA"/>
</dbReference>
<evidence type="ECO:0000256" key="4">
    <source>
        <dbReference type="ARBA" id="ARBA00011390"/>
    </source>
</evidence>
<feature type="compositionally biased region" description="Polar residues" evidence="15">
    <location>
        <begin position="1008"/>
        <end position="1029"/>
    </location>
</feature>
<dbReference type="CDD" id="cd18801">
    <property type="entry name" value="SF2_C_FANCM_Hef"/>
    <property type="match status" value="1"/>
</dbReference>
<evidence type="ECO:0000313" key="18">
    <source>
        <dbReference type="EMBL" id="OAA54768.1"/>
    </source>
</evidence>
<dbReference type="SUPFAM" id="SSF52540">
    <property type="entry name" value="P-loop containing nucleoside triphosphate hydrolases"/>
    <property type="match status" value="1"/>
</dbReference>
<feature type="region of interest" description="Disordered" evidence="15">
    <location>
        <begin position="25"/>
        <end position="122"/>
    </location>
</feature>
<dbReference type="SMART" id="SM00487">
    <property type="entry name" value="DEXDc"/>
    <property type="match status" value="1"/>
</dbReference>
<dbReference type="PROSITE" id="PS00690">
    <property type="entry name" value="DEAH_ATP_HELICASE"/>
    <property type="match status" value="1"/>
</dbReference>
<dbReference type="Pfam" id="PF04851">
    <property type="entry name" value="ResIII"/>
    <property type="match status" value="1"/>
</dbReference>
<dbReference type="Gene3D" id="3.40.50.300">
    <property type="entry name" value="P-loop containing nucleotide triphosphate hydrolases"/>
    <property type="match status" value="2"/>
</dbReference>
<evidence type="ECO:0000259" key="17">
    <source>
        <dbReference type="PROSITE" id="PS51194"/>
    </source>
</evidence>
<evidence type="ECO:0000313" key="19">
    <source>
        <dbReference type="Proteomes" id="UP000076874"/>
    </source>
</evidence>
<feature type="compositionally biased region" description="Low complexity" evidence="15">
    <location>
        <begin position="1414"/>
        <end position="1423"/>
    </location>
</feature>
<dbReference type="GO" id="GO:0009378">
    <property type="term" value="F:four-way junction helicase activity"/>
    <property type="evidence" value="ECO:0007669"/>
    <property type="project" value="TreeGrafter"/>
</dbReference>
<dbReference type="GO" id="GO:0036297">
    <property type="term" value="P:interstrand cross-link repair"/>
    <property type="evidence" value="ECO:0007669"/>
    <property type="project" value="UniProtKB-ARBA"/>
</dbReference>
<gene>
    <name evidence="18" type="ORF">SPI_08639</name>
</gene>
<evidence type="ECO:0000256" key="9">
    <source>
        <dbReference type="ARBA" id="ARBA00022840"/>
    </source>
</evidence>
<protein>
    <recommendedName>
        <fullName evidence="14">ATP-dependent DNA helicase</fullName>
        <ecNumber evidence="14">3.6.4.12</ecNumber>
    </recommendedName>
</protein>
<dbReference type="FunFam" id="3.40.50.300:FF:001992">
    <property type="entry name" value="ATP-dependent RNA helicase, putative"/>
    <property type="match status" value="1"/>
</dbReference>
<dbReference type="InterPro" id="IPR027417">
    <property type="entry name" value="P-loop_NTPase"/>
</dbReference>
<evidence type="ECO:0000259" key="16">
    <source>
        <dbReference type="PROSITE" id="PS51192"/>
    </source>
</evidence>
<feature type="compositionally biased region" description="Acidic residues" evidence="15">
    <location>
        <begin position="1401"/>
        <end position="1413"/>
    </location>
</feature>
<dbReference type="CDD" id="cd12091">
    <property type="entry name" value="FANCM_ID"/>
    <property type="match status" value="1"/>
</dbReference>
<dbReference type="GO" id="GO:0005524">
    <property type="term" value="F:ATP binding"/>
    <property type="evidence" value="ECO:0007669"/>
    <property type="project" value="UniProtKB-UniRule"/>
</dbReference>
<keyword evidence="6" id="KW-0227">DNA damage</keyword>
<feature type="compositionally biased region" description="Acidic residues" evidence="15">
    <location>
        <begin position="1282"/>
        <end position="1292"/>
    </location>
</feature>
<dbReference type="GO" id="GO:0000400">
    <property type="term" value="F:four-way junction DNA binding"/>
    <property type="evidence" value="ECO:0007669"/>
    <property type="project" value="TreeGrafter"/>
</dbReference>
<comment type="function">
    <text evidence="1 14">ATP-dependent DNA helicase involved in DNA damage repair by homologous recombination and in genome maintenance. Capable of unwinding D-loops. Plays a role in limiting crossover recombinants during mitotic DNA double-strand break (DSB) repair. Component of a FANCM-MHF complex which promotes gene conversion at blocked replication forks, probably by reversal of the stalled fork.</text>
</comment>
<evidence type="ECO:0000256" key="2">
    <source>
        <dbReference type="ARBA" id="ARBA00004123"/>
    </source>
</evidence>
<dbReference type="Proteomes" id="UP000076874">
    <property type="component" value="Unassembled WGS sequence"/>
</dbReference>
<feature type="compositionally biased region" description="Low complexity" evidence="15">
    <location>
        <begin position="1322"/>
        <end position="1335"/>
    </location>
</feature>
<evidence type="ECO:0000256" key="7">
    <source>
        <dbReference type="ARBA" id="ARBA00022801"/>
    </source>
</evidence>
<keyword evidence="7" id="KW-0378">Hydrolase</keyword>
<evidence type="ECO:0000256" key="6">
    <source>
        <dbReference type="ARBA" id="ARBA00022763"/>
    </source>
</evidence>
<dbReference type="EC" id="3.6.4.12" evidence="14"/>
<dbReference type="CDD" id="cd18033">
    <property type="entry name" value="DEXDc_FANCM"/>
    <property type="match status" value="1"/>
</dbReference>
<dbReference type="PANTHER" id="PTHR14025">
    <property type="entry name" value="FANCONI ANEMIA GROUP M FANCM FAMILY MEMBER"/>
    <property type="match status" value="1"/>
</dbReference>
<keyword evidence="11" id="KW-0234">DNA repair</keyword>
<dbReference type="GO" id="GO:0043138">
    <property type="term" value="F:3'-5' DNA helicase activity"/>
    <property type="evidence" value="ECO:0007669"/>
    <property type="project" value="InterPro"/>
</dbReference>
<feature type="compositionally biased region" description="Acidic residues" evidence="15">
    <location>
        <begin position="915"/>
        <end position="931"/>
    </location>
</feature>
<evidence type="ECO:0000256" key="10">
    <source>
        <dbReference type="ARBA" id="ARBA00023125"/>
    </source>
</evidence>
<dbReference type="Gene3D" id="1.20.1320.20">
    <property type="entry name" value="hef helicase domain"/>
    <property type="match status" value="1"/>
</dbReference>
<comment type="catalytic activity">
    <reaction evidence="13 14">
        <text>ATP + H2O = ADP + phosphate + H(+)</text>
        <dbReference type="Rhea" id="RHEA:13065"/>
        <dbReference type="ChEBI" id="CHEBI:15377"/>
        <dbReference type="ChEBI" id="CHEBI:15378"/>
        <dbReference type="ChEBI" id="CHEBI:30616"/>
        <dbReference type="ChEBI" id="CHEBI:43474"/>
        <dbReference type="ChEBI" id="CHEBI:456216"/>
        <dbReference type="EC" id="3.6.4.12"/>
    </reaction>
</comment>
<feature type="domain" description="Helicase ATP-binding" evidence="16">
    <location>
        <begin position="215"/>
        <end position="383"/>
    </location>
</feature>
<evidence type="ECO:0000256" key="8">
    <source>
        <dbReference type="ARBA" id="ARBA00022806"/>
    </source>
</evidence>
<keyword evidence="9" id="KW-0067">ATP-binding</keyword>
<dbReference type="OrthoDB" id="164902at2759"/>
<accession>A0A167MUH0</accession>
<feature type="compositionally biased region" description="Low complexity" evidence="15">
    <location>
        <begin position="25"/>
        <end position="42"/>
    </location>
</feature>
<dbReference type="InterPro" id="IPR002464">
    <property type="entry name" value="DNA/RNA_helicase_DEAH_CS"/>
</dbReference>
<dbReference type="PROSITE" id="PS51192">
    <property type="entry name" value="HELICASE_ATP_BIND_1"/>
    <property type="match status" value="1"/>
</dbReference>
<dbReference type="PROSITE" id="PS51194">
    <property type="entry name" value="HELICASE_CTER"/>
    <property type="match status" value="1"/>
</dbReference>
<evidence type="ECO:0000256" key="13">
    <source>
        <dbReference type="ARBA" id="ARBA00047995"/>
    </source>
</evidence>
<dbReference type="InterPro" id="IPR039686">
    <property type="entry name" value="FANCM/Mph1-like_ID"/>
</dbReference>
<evidence type="ECO:0000256" key="14">
    <source>
        <dbReference type="RuleBase" id="RU367027"/>
    </source>
</evidence>
<feature type="compositionally biased region" description="Acidic residues" evidence="15">
    <location>
        <begin position="1358"/>
        <end position="1367"/>
    </location>
</feature>
<comment type="similarity">
    <text evidence="3 14">Belongs to the DEAD box helicase family. DEAH subfamily. FANCM sub-subfamily.</text>
</comment>
<dbReference type="InterPro" id="IPR014001">
    <property type="entry name" value="Helicase_ATP-bd"/>
</dbReference>
<feature type="compositionally biased region" description="Basic residues" evidence="15">
    <location>
        <begin position="754"/>
        <end position="766"/>
    </location>
</feature>
<evidence type="ECO:0000256" key="1">
    <source>
        <dbReference type="ARBA" id="ARBA00003813"/>
    </source>
</evidence>
<feature type="compositionally biased region" description="Gly residues" evidence="15">
    <location>
        <begin position="1212"/>
        <end position="1231"/>
    </location>
</feature>
<evidence type="ECO:0000256" key="3">
    <source>
        <dbReference type="ARBA" id="ARBA00009889"/>
    </source>
</evidence>
<feature type="compositionally biased region" description="Basic and acidic residues" evidence="15">
    <location>
        <begin position="1249"/>
        <end position="1259"/>
    </location>
</feature>
<dbReference type="STRING" id="1081102.A0A167MUH0"/>
<keyword evidence="19" id="KW-1185">Reference proteome</keyword>
<comment type="subunit">
    <text evidence="4 14">Interacts with the MHF histone-fold complex to form the FANCM-MHF complex.</text>
</comment>
<dbReference type="GO" id="GO:0045003">
    <property type="term" value="P:double-strand break repair via synthesis-dependent strand annealing"/>
    <property type="evidence" value="ECO:0007669"/>
    <property type="project" value="TreeGrafter"/>
</dbReference>
<keyword evidence="5" id="KW-0547">Nucleotide-binding</keyword>
<feature type="compositionally biased region" description="Polar residues" evidence="15">
    <location>
        <begin position="55"/>
        <end position="72"/>
    </location>
</feature>
<dbReference type="SMART" id="SM00490">
    <property type="entry name" value="HELICc"/>
    <property type="match status" value="1"/>
</dbReference>
<feature type="compositionally biased region" description="Acidic residues" evidence="15">
    <location>
        <begin position="972"/>
        <end position="985"/>
    </location>
</feature>
<name>A0A167MUH0_9HYPO</name>
<dbReference type="GO" id="GO:0005634">
    <property type="term" value="C:nucleus"/>
    <property type="evidence" value="ECO:0007669"/>
    <property type="project" value="UniProtKB-SubCell"/>
</dbReference>
<comment type="subcellular location">
    <subcellularLocation>
        <location evidence="2 14">Nucleus</location>
    </subcellularLocation>
</comment>